<gene>
    <name evidence="2" type="ordered locus">AciX8_4639</name>
</gene>
<keyword evidence="1" id="KW-0812">Transmembrane</keyword>
<dbReference type="Proteomes" id="UP000007113">
    <property type="component" value="Chromosome"/>
</dbReference>
<dbReference type="AlphaFoldDB" id="G8NWM2"/>
<name>G8NWM2_GRAMM</name>
<evidence type="ECO:0000256" key="1">
    <source>
        <dbReference type="SAM" id="Phobius"/>
    </source>
</evidence>
<evidence type="ECO:0000313" key="2">
    <source>
        <dbReference type="EMBL" id="AEU38909.1"/>
    </source>
</evidence>
<feature type="transmembrane region" description="Helical" evidence="1">
    <location>
        <begin position="38"/>
        <end position="58"/>
    </location>
</feature>
<organism evidence="2 3">
    <name type="scientific">Granulicella mallensis (strain ATCC BAA-1857 / DSM 23137 / MP5ACTX8)</name>
    <dbReference type="NCBI Taxonomy" id="682795"/>
    <lineage>
        <taxon>Bacteria</taxon>
        <taxon>Pseudomonadati</taxon>
        <taxon>Acidobacteriota</taxon>
        <taxon>Terriglobia</taxon>
        <taxon>Terriglobales</taxon>
        <taxon>Acidobacteriaceae</taxon>
        <taxon>Granulicella</taxon>
    </lineage>
</organism>
<evidence type="ECO:0000313" key="3">
    <source>
        <dbReference type="Proteomes" id="UP000007113"/>
    </source>
</evidence>
<accession>G8NWM2</accession>
<proteinExistence type="predicted"/>
<dbReference type="KEGG" id="gma:AciX8_4639"/>
<keyword evidence="1" id="KW-0472">Membrane</keyword>
<protein>
    <submittedName>
        <fullName evidence="2">Uncharacterized protein</fullName>
    </submittedName>
</protein>
<dbReference type="EMBL" id="CP003130">
    <property type="protein sequence ID" value="AEU38909.1"/>
    <property type="molecule type" value="Genomic_DNA"/>
</dbReference>
<keyword evidence="3" id="KW-1185">Reference proteome</keyword>
<dbReference type="STRING" id="682795.AciX8_4639"/>
<dbReference type="HOGENOM" id="CLU_1445779_0_0_0"/>
<reference evidence="2 3" key="1">
    <citation type="submission" date="2011-11" db="EMBL/GenBank/DDBJ databases">
        <title>Complete sequence of Granulicella mallensis MP5ACTX8.</title>
        <authorList>
            <consortium name="US DOE Joint Genome Institute"/>
            <person name="Lucas S."/>
            <person name="Copeland A."/>
            <person name="Lapidus A."/>
            <person name="Cheng J.-F."/>
            <person name="Goodwin L."/>
            <person name="Pitluck S."/>
            <person name="Peters L."/>
            <person name="Lu M."/>
            <person name="Detter J.C."/>
            <person name="Han C."/>
            <person name="Tapia R."/>
            <person name="Land M."/>
            <person name="Hauser L."/>
            <person name="Kyrpides N."/>
            <person name="Ivanova N."/>
            <person name="Mikhailova N."/>
            <person name="Pagani I."/>
            <person name="Rawat S."/>
            <person name="Mannisto M."/>
            <person name="Haggblom M."/>
            <person name="Woyke T."/>
        </authorList>
    </citation>
    <scope>NUCLEOTIDE SEQUENCE [LARGE SCALE GENOMIC DNA]</scope>
    <source>
        <strain evidence="3">ATCC BAA-1857 / DSM 23137 / MP5ACTX8</strain>
    </source>
</reference>
<sequence>MLPEEKKWHEQHGTPEEKQFVAKYGDRNVTAGSLLKSVGVMVLMAAGVFIVLAGYLYISRVQLLRPVTGAWVGTMSSGEGSADRRVVYVDTSVSFLRWSSPTLTGTVRMCDKQGETPFALLKTRTVSDDTLGITLISAETSDGGELFGALRGDHLASQYDGTDPGLQGELHRDSLQAYKQACLGLRQ</sequence>
<dbReference type="RefSeq" id="WP_014267780.1">
    <property type="nucleotide sequence ID" value="NC_016631.1"/>
</dbReference>
<keyword evidence="1" id="KW-1133">Transmembrane helix</keyword>
<dbReference type="OrthoDB" id="9826221at2"/>